<accession>A0A165R8J5</accession>
<dbReference type="SUPFAM" id="SSF51735">
    <property type="entry name" value="NAD(P)-binding Rossmann-fold domains"/>
    <property type="match status" value="1"/>
</dbReference>
<dbReference type="OrthoDB" id="191139at2759"/>
<sequence length="323" mass="35630">MGGLFSSIDFDPIRDIPDLKGKVIVVTGGNTGIGFATIQHLVRRGAKVYMGARNESKATGAIARLKAEGVGPGFGEIHWLNLDLSDPRKAKKTAEDFVAKESRLDVLVNNAAILMVPYEKTADGIQQVMVVDYLSPFVFTEALLPLLKKTSQLPGADVRIVTLSSDALLFMPNDIRFRDVNDFNRDFKDTWYPSMNRYGLAKLANCIWMKKLQKRLDAEGSSIIAMAVHPGGVNTEYGIGYLSQYYLAWLFKFIFVTPSVGAFNSAFAATASAVRANPEKYKGAYLHPVGRVNEANKPARDPALHEELYSTTLTILRDIGVYQ</sequence>
<organism evidence="2 3">
    <name type="scientific">Neolentinus lepideus HHB14362 ss-1</name>
    <dbReference type="NCBI Taxonomy" id="1314782"/>
    <lineage>
        <taxon>Eukaryota</taxon>
        <taxon>Fungi</taxon>
        <taxon>Dikarya</taxon>
        <taxon>Basidiomycota</taxon>
        <taxon>Agaricomycotina</taxon>
        <taxon>Agaricomycetes</taxon>
        <taxon>Gloeophyllales</taxon>
        <taxon>Gloeophyllaceae</taxon>
        <taxon>Neolentinus</taxon>
    </lineage>
</organism>
<dbReference type="PANTHER" id="PTHR43157:SF31">
    <property type="entry name" value="PHOSPHATIDYLINOSITOL-GLYCAN BIOSYNTHESIS CLASS F PROTEIN"/>
    <property type="match status" value="1"/>
</dbReference>
<reference evidence="2 3" key="1">
    <citation type="journal article" date="2016" name="Mol. Biol. Evol.">
        <title>Comparative Genomics of Early-Diverging Mushroom-Forming Fungi Provides Insights into the Origins of Lignocellulose Decay Capabilities.</title>
        <authorList>
            <person name="Nagy L.G."/>
            <person name="Riley R."/>
            <person name="Tritt A."/>
            <person name="Adam C."/>
            <person name="Daum C."/>
            <person name="Floudas D."/>
            <person name="Sun H."/>
            <person name="Yadav J.S."/>
            <person name="Pangilinan J."/>
            <person name="Larsson K.H."/>
            <person name="Matsuura K."/>
            <person name="Barry K."/>
            <person name="Labutti K."/>
            <person name="Kuo R."/>
            <person name="Ohm R.A."/>
            <person name="Bhattacharya S.S."/>
            <person name="Shirouzu T."/>
            <person name="Yoshinaga Y."/>
            <person name="Martin F.M."/>
            <person name="Grigoriev I.V."/>
            <person name="Hibbett D.S."/>
        </authorList>
    </citation>
    <scope>NUCLEOTIDE SEQUENCE [LARGE SCALE GENOMIC DNA]</scope>
    <source>
        <strain evidence="2 3">HHB14362 ss-1</strain>
    </source>
</reference>
<dbReference type="AlphaFoldDB" id="A0A165R8J5"/>
<gene>
    <name evidence="2" type="ORF">NEOLEDRAFT_1136521</name>
</gene>
<evidence type="ECO:0000313" key="2">
    <source>
        <dbReference type="EMBL" id="KZT23458.1"/>
    </source>
</evidence>
<name>A0A165R8J5_9AGAM</name>
<dbReference type="PRINTS" id="PR00081">
    <property type="entry name" value="GDHRDH"/>
</dbReference>
<keyword evidence="3" id="KW-1185">Reference proteome</keyword>
<dbReference type="GO" id="GO:0016491">
    <property type="term" value="F:oxidoreductase activity"/>
    <property type="evidence" value="ECO:0007669"/>
    <property type="project" value="UniProtKB-KW"/>
</dbReference>
<dbReference type="InterPro" id="IPR036291">
    <property type="entry name" value="NAD(P)-bd_dom_sf"/>
</dbReference>
<dbReference type="Pfam" id="PF00106">
    <property type="entry name" value="adh_short"/>
    <property type="match status" value="1"/>
</dbReference>
<proteinExistence type="predicted"/>
<dbReference type="Gene3D" id="3.40.50.720">
    <property type="entry name" value="NAD(P)-binding Rossmann-like Domain"/>
    <property type="match status" value="1"/>
</dbReference>
<dbReference type="PANTHER" id="PTHR43157">
    <property type="entry name" value="PHOSPHATIDYLINOSITOL-GLYCAN BIOSYNTHESIS CLASS F PROTEIN-RELATED"/>
    <property type="match status" value="1"/>
</dbReference>
<dbReference type="EMBL" id="KV425585">
    <property type="protein sequence ID" value="KZT23458.1"/>
    <property type="molecule type" value="Genomic_DNA"/>
</dbReference>
<keyword evidence="1" id="KW-0560">Oxidoreductase</keyword>
<evidence type="ECO:0000313" key="3">
    <source>
        <dbReference type="Proteomes" id="UP000076761"/>
    </source>
</evidence>
<dbReference type="InterPro" id="IPR002347">
    <property type="entry name" value="SDR_fam"/>
</dbReference>
<dbReference type="STRING" id="1314782.A0A165R8J5"/>
<protein>
    <submittedName>
        <fullName evidence="2">NAD(P)-binding protein</fullName>
    </submittedName>
</protein>
<evidence type="ECO:0000256" key="1">
    <source>
        <dbReference type="ARBA" id="ARBA00023002"/>
    </source>
</evidence>
<dbReference type="InParanoid" id="A0A165R8J5"/>
<dbReference type="Proteomes" id="UP000076761">
    <property type="component" value="Unassembled WGS sequence"/>
</dbReference>